<feature type="transmembrane region" description="Helical" evidence="1">
    <location>
        <begin position="38"/>
        <end position="59"/>
    </location>
</feature>
<name>A0A7K0FM80_9SPHI</name>
<keyword evidence="1" id="KW-0812">Transmembrane</keyword>
<dbReference type="Proteomes" id="UP000462931">
    <property type="component" value="Unassembled WGS sequence"/>
</dbReference>
<accession>A0A7K0FM80</accession>
<keyword evidence="1" id="KW-0472">Membrane</keyword>
<evidence type="ECO:0000256" key="1">
    <source>
        <dbReference type="SAM" id="Phobius"/>
    </source>
</evidence>
<keyword evidence="1" id="KW-1133">Transmembrane helix</keyword>
<dbReference type="EMBL" id="WKJI01000002">
    <property type="protein sequence ID" value="MRX47079.1"/>
    <property type="molecule type" value="Genomic_DNA"/>
</dbReference>
<gene>
    <name evidence="2" type="ORF">GJJ64_07780</name>
</gene>
<dbReference type="RefSeq" id="WP_154287210.1">
    <property type="nucleotide sequence ID" value="NZ_WKJI01000002.1"/>
</dbReference>
<organism evidence="2 3">
    <name type="scientific">Pedobacter puniceum</name>
    <dbReference type="NCBI Taxonomy" id="2666136"/>
    <lineage>
        <taxon>Bacteria</taxon>
        <taxon>Pseudomonadati</taxon>
        <taxon>Bacteroidota</taxon>
        <taxon>Sphingobacteriia</taxon>
        <taxon>Sphingobacteriales</taxon>
        <taxon>Sphingobacteriaceae</taxon>
        <taxon>Pedobacter</taxon>
    </lineage>
</organism>
<reference evidence="2 3" key="1">
    <citation type="submission" date="2019-11" db="EMBL/GenBank/DDBJ databases">
        <authorList>
            <person name="Cheng Q."/>
            <person name="Yang Z."/>
        </authorList>
    </citation>
    <scope>NUCLEOTIDE SEQUENCE [LARGE SCALE GENOMIC DNA]</scope>
    <source>
        <strain evidence="2 3">HX-22-1</strain>
    </source>
</reference>
<dbReference type="AlphaFoldDB" id="A0A7K0FM80"/>
<proteinExistence type="predicted"/>
<feature type="transmembrane region" description="Helical" evidence="1">
    <location>
        <begin position="9"/>
        <end position="26"/>
    </location>
</feature>
<evidence type="ECO:0000313" key="2">
    <source>
        <dbReference type="EMBL" id="MRX47079.1"/>
    </source>
</evidence>
<protein>
    <submittedName>
        <fullName evidence="2">Uncharacterized protein</fullName>
    </submittedName>
</protein>
<comment type="caution">
    <text evidence="2">The sequence shown here is derived from an EMBL/GenBank/DDBJ whole genome shotgun (WGS) entry which is preliminary data.</text>
</comment>
<evidence type="ECO:0000313" key="3">
    <source>
        <dbReference type="Proteomes" id="UP000462931"/>
    </source>
</evidence>
<keyword evidence="3" id="KW-1185">Reference proteome</keyword>
<sequence>MVNANNPSHYKVIILGVFVTLFGVYIKQFIEHSTVVDLLGWALTFIGSFISIGGVFKILKG</sequence>